<dbReference type="Pfam" id="PF09851">
    <property type="entry name" value="SHOCT"/>
    <property type="match status" value="1"/>
</dbReference>
<evidence type="ECO:0000259" key="2">
    <source>
        <dbReference type="Pfam" id="PF09851"/>
    </source>
</evidence>
<evidence type="ECO:0000256" key="1">
    <source>
        <dbReference type="SAM" id="Phobius"/>
    </source>
</evidence>
<keyword evidence="1" id="KW-0812">Transmembrane</keyword>
<dbReference type="Proteomes" id="UP000886070">
    <property type="component" value="Unassembled WGS sequence"/>
</dbReference>
<keyword evidence="1" id="KW-1133">Transmembrane helix</keyword>
<dbReference type="EMBL" id="DRTT01000013">
    <property type="protein sequence ID" value="HHF97965.1"/>
    <property type="molecule type" value="Genomic_DNA"/>
</dbReference>
<dbReference type="AlphaFoldDB" id="A0A7V5LYX2"/>
<keyword evidence="1" id="KW-0472">Membrane</keyword>
<feature type="domain" description="SHOCT" evidence="2">
    <location>
        <begin position="50"/>
        <end position="75"/>
    </location>
</feature>
<proteinExistence type="predicted"/>
<feature type="transmembrane region" description="Helical" evidence="1">
    <location>
        <begin position="12"/>
        <end position="33"/>
    </location>
</feature>
<protein>
    <submittedName>
        <fullName evidence="3">SHOCT domain-containing protein</fullName>
    </submittedName>
</protein>
<gene>
    <name evidence="3" type="ORF">ENL39_00550</name>
</gene>
<reference evidence="3" key="1">
    <citation type="journal article" date="2020" name="mSystems">
        <title>Genome- and Community-Level Interaction Insights into Carbon Utilization and Element Cycling Functions of Hydrothermarchaeota in Hydrothermal Sediment.</title>
        <authorList>
            <person name="Zhou Z."/>
            <person name="Liu Y."/>
            <person name="Xu W."/>
            <person name="Pan J."/>
            <person name="Luo Z.H."/>
            <person name="Li M."/>
        </authorList>
    </citation>
    <scope>NUCLEOTIDE SEQUENCE [LARGE SCALE GENOMIC DNA]</scope>
    <source>
        <strain evidence="3">HyVt-92</strain>
    </source>
</reference>
<name>A0A7V5LYX2_UNCAE</name>
<evidence type="ECO:0000313" key="3">
    <source>
        <dbReference type="EMBL" id="HHF97965.1"/>
    </source>
</evidence>
<comment type="caution">
    <text evidence="3">The sequence shown here is derived from an EMBL/GenBank/DDBJ whole genome shotgun (WGS) entry which is preliminary data.</text>
</comment>
<organism evidence="3">
    <name type="scientific">Aerophobetes bacterium</name>
    <dbReference type="NCBI Taxonomy" id="2030807"/>
    <lineage>
        <taxon>Bacteria</taxon>
        <taxon>Candidatus Aerophobota</taxon>
    </lineage>
</organism>
<sequence>MGEWGHMMGGTVMWVIFPVIVLIVLGFVIYFILQSSREKSSGSPSTMETPMDILKKRYAKGEITKEEFDRMKKDLKS</sequence>
<accession>A0A7V5LYX2</accession>
<dbReference type="InterPro" id="IPR018649">
    <property type="entry name" value="SHOCT"/>
</dbReference>